<feature type="region of interest" description="Disordered" evidence="1">
    <location>
        <begin position="1"/>
        <end position="77"/>
    </location>
</feature>
<name>A0AA87ZTY7_FICCA</name>
<proteinExistence type="predicted"/>
<accession>A0AA87ZTY7</accession>
<feature type="compositionally biased region" description="Polar residues" evidence="1">
    <location>
        <begin position="42"/>
        <end position="55"/>
    </location>
</feature>
<gene>
    <name evidence="2" type="ORF">TIFTF001_009537</name>
</gene>
<dbReference type="Proteomes" id="UP001187192">
    <property type="component" value="Unassembled WGS sequence"/>
</dbReference>
<reference evidence="2" key="1">
    <citation type="submission" date="2023-07" db="EMBL/GenBank/DDBJ databases">
        <title>draft genome sequence of fig (Ficus carica).</title>
        <authorList>
            <person name="Takahashi T."/>
            <person name="Nishimura K."/>
        </authorList>
    </citation>
    <scope>NUCLEOTIDE SEQUENCE</scope>
</reference>
<evidence type="ECO:0000313" key="2">
    <source>
        <dbReference type="EMBL" id="GMN40307.1"/>
    </source>
</evidence>
<dbReference type="EMBL" id="BTGU01000011">
    <property type="protein sequence ID" value="GMN40307.1"/>
    <property type="molecule type" value="Genomic_DNA"/>
</dbReference>
<organism evidence="2 3">
    <name type="scientific">Ficus carica</name>
    <name type="common">Common fig</name>
    <dbReference type="NCBI Taxonomy" id="3494"/>
    <lineage>
        <taxon>Eukaryota</taxon>
        <taxon>Viridiplantae</taxon>
        <taxon>Streptophyta</taxon>
        <taxon>Embryophyta</taxon>
        <taxon>Tracheophyta</taxon>
        <taxon>Spermatophyta</taxon>
        <taxon>Magnoliopsida</taxon>
        <taxon>eudicotyledons</taxon>
        <taxon>Gunneridae</taxon>
        <taxon>Pentapetalae</taxon>
        <taxon>rosids</taxon>
        <taxon>fabids</taxon>
        <taxon>Rosales</taxon>
        <taxon>Moraceae</taxon>
        <taxon>Ficeae</taxon>
        <taxon>Ficus</taxon>
    </lineage>
</organism>
<sequence length="77" mass="8325">MPPCSKPAQARATPFQPRSHPVEPSTVHPANALDHNEPALIPSTSHRLKQPTTTHPILRPPSASTHDDQLISPISSQ</sequence>
<evidence type="ECO:0000256" key="1">
    <source>
        <dbReference type="SAM" id="MobiDB-lite"/>
    </source>
</evidence>
<comment type="caution">
    <text evidence="2">The sequence shown here is derived from an EMBL/GenBank/DDBJ whole genome shotgun (WGS) entry which is preliminary data.</text>
</comment>
<dbReference type="AlphaFoldDB" id="A0AA87ZTY7"/>
<protein>
    <submittedName>
        <fullName evidence="2">Uncharacterized protein</fullName>
    </submittedName>
</protein>
<evidence type="ECO:0000313" key="3">
    <source>
        <dbReference type="Proteomes" id="UP001187192"/>
    </source>
</evidence>
<keyword evidence="3" id="KW-1185">Reference proteome</keyword>